<evidence type="ECO:0000313" key="3">
    <source>
        <dbReference type="EMBL" id="KAF7728371.1"/>
    </source>
</evidence>
<evidence type="ECO:0000256" key="2">
    <source>
        <dbReference type="SAM" id="SignalP"/>
    </source>
</evidence>
<dbReference type="PROSITE" id="PS51367">
    <property type="entry name" value="THAUMATIN_2"/>
    <property type="match status" value="1"/>
</dbReference>
<evidence type="ECO:0000256" key="1">
    <source>
        <dbReference type="PIRSR" id="PIRSR002703-1"/>
    </source>
</evidence>
<dbReference type="PANTHER" id="PTHR31013:SF2">
    <property type="entry name" value="THAUMATIN-LIKE PROTEIN"/>
    <property type="match status" value="1"/>
</dbReference>
<sequence>MVQFITVLSLLAVAGVSTAAPAGGVPITVKNSCSYPIEVKQLSNGGGGSAASTLAGGASTTIDVPSNWGGRIWGHKEGAESPNAASLAEFLLRNPSDGSDYYDVSFVDGYNLPMSIAPNGQSGSGYICGTPSCSSLPTCPNGSEVKDSDGNVVGCQSSCRDCVTSDYASKVTAACPDVYAFSTDDTTSMFACKASGYTVTFCP</sequence>
<dbReference type="Pfam" id="PF00314">
    <property type="entry name" value="Thaumatin"/>
    <property type="match status" value="1"/>
</dbReference>
<feature type="disulfide bond" evidence="1">
    <location>
        <begin position="128"/>
        <end position="192"/>
    </location>
</feature>
<comment type="caution">
    <text evidence="3">The sequence shown here is derived from an EMBL/GenBank/DDBJ whole genome shotgun (WGS) entry which is preliminary data.</text>
</comment>
<dbReference type="PIRSF" id="PIRSF002703">
    <property type="entry name" value="Thaumatin"/>
    <property type="match status" value="1"/>
</dbReference>
<dbReference type="SMART" id="SM00205">
    <property type="entry name" value="THN"/>
    <property type="match status" value="1"/>
</dbReference>
<accession>A0A8H7BYX4</accession>
<protein>
    <recommendedName>
        <fullName evidence="5">Osmotin, thaumatin-like protein</fullName>
    </recommendedName>
</protein>
<name>A0A8H7BYX4_9FUNG</name>
<dbReference type="Gene3D" id="2.60.110.10">
    <property type="entry name" value="Thaumatin"/>
    <property type="match status" value="1"/>
</dbReference>
<dbReference type="Proteomes" id="UP000605846">
    <property type="component" value="Unassembled WGS sequence"/>
</dbReference>
<evidence type="ECO:0000313" key="4">
    <source>
        <dbReference type="Proteomes" id="UP000605846"/>
    </source>
</evidence>
<gene>
    <name evidence="3" type="ORF">EC973_006179</name>
</gene>
<reference evidence="3" key="1">
    <citation type="submission" date="2020-01" db="EMBL/GenBank/DDBJ databases">
        <title>Genome Sequencing of Three Apophysomyces-Like Fungal Strains Confirms a Novel Fungal Genus in the Mucoromycota with divergent Burkholderia-like Endosymbiotic Bacteria.</title>
        <authorList>
            <person name="Stajich J.E."/>
            <person name="Macias A.M."/>
            <person name="Carter-House D."/>
            <person name="Lovett B."/>
            <person name="Kasson L.R."/>
            <person name="Berry K."/>
            <person name="Grigoriev I."/>
            <person name="Chang Y."/>
            <person name="Spatafora J."/>
            <person name="Kasson M.T."/>
        </authorList>
    </citation>
    <scope>NUCLEOTIDE SEQUENCE</scope>
    <source>
        <strain evidence="3">NRRL A-21654</strain>
    </source>
</reference>
<feature type="disulfide bond" evidence="1">
    <location>
        <begin position="139"/>
        <end position="155"/>
    </location>
</feature>
<dbReference type="EMBL" id="JABAYA010000038">
    <property type="protein sequence ID" value="KAF7728371.1"/>
    <property type="molecule type" value="Genomic_DNA"/>
</dbReference>
<keyword evidence="4" id="KW-1185">Reference proteome</keyword>
<keyword evidence="2" id="KW-0732">Signal</keyword>
<feature type="signal peptide" evidence="2">
    <location>
        <begin position="1"/>
        <end position="19"/>
    </location>
</feature>
<dbReference type="AlphaFoldDB" id="A0A8H7BYX4"/>
<feature type="chain" id="PRO_5034868483" description="Osmotin, thaumatin-like protein" evidence="2">
    <location>
        <begin position="20"/>
        <end position="203"/>
    </location>
</feature>
<keyword evidence="1" id="KW-1015">Disulfide bond</keyword>
<organism evidence="3 4">
    <name type="scientific">Apophysomyces ossiformis</name>
    <dbReference type="NCBI Taxonomy" id="679940"/>
    <lineage>
        <taxon>Eukaryota</taxon>
        <taxon>Fungi</taxon>
        <taxon>Fungi incertae sedis</taxon>
        <taxon>Mucoromycota</taxon>
        <taxon>Mucoromycotina</taxon>
        <taxon>Mucoromycetes</taxon>
        <taxon>Mucorales</taxon>
        <taxon>Mucorineae</taxon>
        <taxon>Mucoraceae</taxon>
        <taxon>Apophysomyces</taxon>
    </lineage>
</organism>
<dbReference type="OrthoDB" id="430315at2759"/>
<dbReference type="SUPFAM" id="SSF49870">
    <property type="entry name" value="Osmotin, thaumatin-like protein"/>
    <property type="match status" value="1"/>
</dbReference>
<dbReference type="InterPro" id="IPR037176">
    <property type="entry name" value="Osmotin/thaumatin-like_sf"/>
</dbReference>
<dbReference type="PANTHER" id="PTHR31013">
    <property type="entry name" value="THAUMATIN FAMILY PROTEIN-RELATED"/>
    <property type="match status" value="1"/>
</dbReference>
<evidence type="ECO:0008006" key="5">
    <source>
        <dbReference type="Google" id="ProtNLM"/>
    </source>
</evidence>
<feature type="disulfide bond" evidence="1">
    <location>
        <begin position="133"/>
        <end position="175"/>
    </location>
</feature>
<proteinExistence type="predicted"/>
<dbReference type="InterPro" id="IPR001938">
    <property type="entry name" value="Thaumatin"/>
</dbReference>